<dbReference type="Pfam" id="PF04167">
    <property type="entry name" value="DUF402"/>
    <property type="match status" value="1"/>
</dbReference>
<reference evidence="3 4" key="1">
    <citation type="submission" date="2019-07" db="EMBL/GenBank/DDBJ databases">
        <title>R&amp;d 2014.</title>
        <authorList>
            <person name="Klenk H.-P."/>
        </authorList>
    </citation>
    <scope>NUCLEOTIDE SEQUENCE [LARGE SCALE GENOMIC DNA]</scope>
    <source>
        <strain evidence="3 4">DSM 43868</strain>
    </source>
</reference>
<proteinExistence type="predicted"/>
<dbReference type="SUPFAM" id="SSF159234">
    <property type="entry name" value="FomD-like"/>
    <property type="match status" value="1"/>
</dbReference>
<dbReference type="Gene3D" id="2.40.380.10">
    <property type="entry name" value="FomD-like"/>
    <property type="match status" value="1"/>
</dbReference>
<dbReference type="Proteomes" id="UP000319825">
    <property type="component" value="Unassembled WGS sequence"/>
</dbReference>
<organism evidence="3 4">
    <name type="scientific">Micromonospora olivasterospora</name>
    <dbReference type="NCBI Taxonomy" id="1880"/>
    <lineage>
        <taxon>Bacteria</taxon>
        <taxon>Bacillati</taxon>
        <taxon>Actinomycetota</taxon>
        <taxon>Actinomycetes</taxon>
        <taxon>Micromonosporales</taxon>
        <taxon>Micromonosporaceae</taxon>
        <taxon>Micromonospora</taxon>
    </lineage>
</organism>
<protein>
    <submittedName>
        <fullName evidence="3">Uncharacterized protein DUF402</fullName>
    </submittedName>
</protein>
<feature type="region of interest" description="Disordered" evidence="1">
    <location>
        <begin position="212"/>
        <end position="283"/>
    </location>
</feature>
<accession>A0A562IDP1</accession>
<evidence type="ECO:0000313" key="3">
    <source>
        <dbReference type="EMBL" id="TWH68843.1"/>
    </source>
</evidence>
<evidence type="ECO:0000259" key="2">
    <source>
        <dbReference type="Pfam" id="PF04167"/>
    </source>
</evidence>
<feature type="region of interest" description="Disordered" evidence="1">
    <location>
        <begin position="1"/>
        <end position="22"/>
    </location>
</feature>
<sequence>MTPSVAEGAPPDSGAGGPRFAPGRLIMHRNVRHGRIGWVRPGRVVSDDERGLLIFVAREAPVAHEVTEAGLGMRAMPFAEWITSSYRLELGRWTGPALLKFLPVGAAHSVWWFSDEAGRFSHWYVNLEEPGVRWDDGDVAGVDIVDQDLDVVVRPDRSWRWKDEEEFVERLAFPDHYWVTDERAVRAEGERVIARAEAGEFPFDGTWCDFAAPPDWGPPDALPAGWNRPQPADPRALPSPAPPFPPASPTPLRSRDLAVSAPANRASRPISRAKGARSRTAGG</sequence>
<dbReference type="InterPro" id="IPR007295">
    <property type="entry name" value="DUF402"/>
</dbReference>
<keyword evidence="4" id="KW-1185">Reference proteome</keyword>
<evidence type="ECO:0000313" key="4">
    <source>
        <dbReference type="Proteomes" id="UP000319825"/>
    </source>
</evidence>
<dbReference type="EMBL" id="VLKE01000001">
    <property type="protein sequence ID" value="TWH68843.1"/>
    <property type="molecule type" value="Genomic_DNA"/>
</dbReference>
<feature type="compositionally biased region" description="Pro residues" evidence="1">
    <location>
        <begin position="237"/>
        <end position="249"/>
    </location>
</feature>
<feature type="domain" description="DUF402" evidence="2">
    <location>
        <begin position="67"/>
        <end position="201"/>
    </location>
</feature>
<gene>
    <name evidence="3" type="ORF">JD77_03844</name>
</gene>
<name>A0A562IDP1_MICOL</name>
<evidence type="ECO:0000256" key="1">
    <source>
        <dbReference type="SAM" id="MobiDB-lite"/>
    </source>
</evidence>
<dbReference type="InterPro" id="IPR035930">
    <property type="entry name" value="FomD-like_sf"/>
</dbReference>
<comment type="caution">
    <text evidence="3">The sequence shown here is derived from an EMBL/GenBank/DDBJ whole genome shotgun (WGS) entry which is preliminary data.</text>
</comment>
<dbReference type="AlphaFoldDB" id="A0A562IDP1"/>